<dbReference type="GO" id="GO:0016430">
    <property type="term" value="F:tRNA (adenine-N6)-methyltransferase activity"/>
    <property type="evidence" value="ECO:0007669"/>
    <property type="project" value="UniProtKB-UniRule"/>
</dbReference>
<organism evidence="8 9">
    <name type="scientific">Flavipsychrobacter stenotrophus</name>
    <dbReference type="NCBI Taxonomy" id="2077091"/>
    <lineage>
        <taxon>Bacteria</taxon>
        <taxon>Pseudomonadati</taxon>
        <taxon>Bacteroidota</taxon>
        <taxon>Chitinophagia</taxon>
        <taxon>Chitinophagales</taxon>
        <taxon>Chitinophagaceae</taxon>
        <taxon>Flavipsychrobacter</taxon>
    </lineage>
</organism>
<comment type="caution">
    <text evidence="8">The sequence shown here is derived from an EMBL/GenBank/DDBJ whole genome shotgun (WGS) entry which is preliminary data.</text>
</comment>
<comment type="subcellular location">
    <subcellularLocation>
        <location evidence="6">Cytoplasm</location>
    </subcellularLocation>
</comment>
<dbReference type="PROSITE" id="PS00092">
    <property type="entry name" value="N6_MTASE"/>
    <property type="match status" value="1"/>
</dbReference>
<dbReference type="Gene3D" id="3.40.50.150">
    <property type="entry name" value="Vaccinia Virus protein VP39"/>
    <property type="match status" value="1"/>
</dbReference>
<dbReference type="GO" id="GO:0032259">
    <property type="term" value="P:methylation"/>
    <property type="evidence" value="ECO:0007669"/>
    <property type="project" value="UniProtKB-KW"/>
</dbReference>
<dbReference type="EC" id="2.1.1.223" evidence="6"/>
<evidence type="ECO:0000256" key="5">
    <source>
        <dbReference type="ARBA" id="ARBA00022694"/>
    </source>
</evidence>
<evidence type="ECO:0000256" key="2">
    <source>
        <dbReference type="ARBA" id="ARBA00022603"/>
    </source>
</evidence>
<dbReference type="RefSeq" id="WP_105040048.1">
    <property type="nucleotide sequence ID" value="NZ_PPSL01000004.1"/>
</dbReference>
<comment type="similarity">
    <text evidence="6">Belongs to the methyltransferase superfamily. tRNA (adenine-N(6)-)-methyltransferase family.</text>
</comment>
<dbReference type="EMBL" id="PPSL01000004">
    <property type="protein sequence ID" value="PQJ10039.1"/>
    <property type="molecule type" value="Genomic_DNA"/>
</dbReference>
<dbReference type="GO" id="GO:0008033">
    <property type="term" value="P:tRNA processing"/>
    <property type="evidence" value="ECO:0007669"/>
    <property type="project" value="UniProtKB-UniRule"/>
</dbReference>
<keyword evidence="5 6" id="KW-0819">tRNA processing</keyword>
<dbReference type="GO" id="GO:0005737">
    <property type="term" value="C:cytoplasm"/>
    <property type="evidence" value="ECO:0007669"/>
    <property type="project" value="UniProtKB-SubCell"/>
</dbReference>
<keyword evidence="1 6" id="KW-0963">Cytoplasm</keyword>
<dbReference type="InterPro" id="IPR007848">
    <property type="entry name" value="Small_mtfrase_dom"/>
</dbReference>
<evidence type="ECO:0000259" key="7">
    <source>
        <dbReference type="Pfam" id="PF05175"/>
    </source>
</evidence>
<comment type="catalytic activity">
    <reaction evidence="6">
        <text>adenosine(37) in tRNA1(Val) + S-adenosyl-L-methionine = N(6)-methyladenosine(37) in tRNA1(Val) + S-adenosyl-L-homocysteine + H(+)</text>
        <dbReference type="Rhea" id="RHEA:43160"/>
        <dbReference type="Rhea" id="RHEA-COMP:10369"/>
        <dbReference type="Rhea" id="RHEA-COMP:10370"/>
        <dbReference type="ChEBI" id="CHEBI:15378"/>
        <dbReference type="ChEBI" id="CHEBI:57856"/>
        <dbReference type="ChEBI" id="CHEBI:59789"/>
        <dbReference type="ChEBI" id="CHEBI:74411"/>
        <dbReference type="ChEBI" id="CHEBI:74449"/>
        <dbReference type="EC" id="2.1.1.223"/>
    </reaction>
</comment>
<dbReference type="AlphaFoldDB" id="A0A2S7SSY2"/>
<evidence type="ECO:0000256" key="6">
    <source>
        <dbReference type="HAMAP-Rule" id="MF_01872"/>
    </source>
</evidence>
<evidence type="ECO:0000256" key="1">
    <source>
        <dbReference type="ARBA" id="ARBA00022490"/>
    </source>
</evidence>
<reference evidence="8 9" key="1">
    <citation type="submission" date="2018-01" db="EMBL/GenBank/DDBJ databases">
        <title>A novel member of the phylum Bacteroidetes isolated from glacier ice.</title>
        <authorList>
            <person name="Liu Q."/>
            <person name="Xin Y.-H."/>
        </authorList>
    </citation>
    <scope>NUCLEOTIDE SEQUENCE [LARGE SCALE GENOMIC DNA]</scope>
    <source>
        <strain evidence="8 9">RB1R16</strain>
    </source>
</reference>
<dbReference type="Proteomes" id="UP000239872">
    <property type="component" value="Unassembled WGS sequence"/>
</dbReference>
<keyword evidence="2 6" id="KW-0489">Methyltransferase</keyword>
<evidence type="ECO:0000256" key="4">
    <source>
        <dbReference type="ARBA" id="ARBA00022691"/>
    </source>
</evidence>
<dbReference type="SUPFAM" id="SSF53335">
    <property type="entry name" value="S-adenosyl-L-methionine-dependent methyltransferases"/>
    <property type="match status" value="1"/>
</dbReference>
<dbReference type="GO" id="GO:0003676">
    <property type="term" value="F:nucleic acid binding"/>
    <property type="evidence" value="ECO:0007669"/>
    <property type="project" value="InterPro"/>
</dbReference>
<name>A0A2S7SSY2_9BACT</name>
<proteinExistence type="inferred from homology"/>
<keyword evidence="4 6" id="KW-0949">S-adenosyl-L-methionine</keyword>
<gene>
    <name evidence="8" type="ORF">CJD36_015175</name>
</gene>
<accession>A0A2S7SSY2</accession>
<keyword evidence="9" id="KW-1185">Reference proteome</keyword>
<dbReference type="InterPro" id="IPR050210">
    <property type="entry name" value="tRNA_Adenine-N(6)_MTase"/>
</dbReference>
<keyword evidence="3 6" id="KW-0808">Transferase</keyword>
<dbReference type="PANTHER" id="PTHR47739:SF1">
    <property type="entry name" value="TRNA1(VAL) (ADENINE(37)-N6)-METHYLTRANSFERASE"/>
    <property type="match status" value="1"/>
</dbReference>
<evidence type="ECO:0000313" key="9">
    <source>
        <dbReference type="Proteomes" id="UP000239872"/>
    </source>
</evidence>
<dbReference type="HAMAP" id="MF_01872">
    <property type="entry name" value="tRNA_methyltr_YfiC"/>
    <property type="match status" value="1"/>
</dbReference>
<dbReference type="PANTHER" id="PTHR47739">
    <property type="entry name" value="TRNA1(VAL) (ADENINE(37)-N6)-METHYLTRANSFERASE"/>
    <property type="match status" value="1"/>
</dbReference>
<dbReference type="InterPro" id="IPR022882">
    <property type="entry name" value="tRNA_adenine-N6_MeTrfase"/>
</dbReference>
<sequence length="239" mass="26395">MGVGNSYFDFKQFRISQEGCAMKVTTDACMQGAWTPVTNNVKRVLDIGTGTGLLSLMIAQKSKDVIIDAAEIDIDAARQAQVNIAASPWADRINVLTCDINKFQTDNKYDLIICNPPFFNNSLLSGKEAKNKARHTVTLSYENLFDAIKALLADNGTASILLPVPEASIWEELVIGSGWHVVNTLSVKHRDNATVKRKVIIISNTPPETLRSQTLVIQENNSSYTEIFTTLLAPYYLNL</sequence>
<dbReference type="CDD" id="cd02440">
    <property type="entry name" value="AdoMet_MTases"/>
    <property type="match status" value="1"/>
</dbReference>
<dbReference type="OrthoDB" id="5383291at2"/>
<feature type="domain" description="Methyltransferase small" evidence="7">
    <location>
        <begin position="40"/>
        <end position="122"/>
    </location>
</feature>
<evidence type="ECO:0000256" key="3">
    <source>
        <dbReference type="ARBA" id="ARBA00022679"/>
    </source>
</evidence>
<dbReference type="Pfam" id="PF05175">
    <property type="entry name" value="MTS"/>
    <property type="match status" value="1"/>
</dbReference>
<dbReference type="InterPro" id="IPR002052">
    <property type="entry name" value="DNA_methylase_N6_adenine_CS"/>
</dbReference>
<protein>
    <recommendedName>
        <fullName evidence="6">tRNA1(Val) (adenine(37)-N6)-methyltransferase</fullName>
        <ecNumber evidence="6">2.1.1.223</ecNumber>
    </recommendedName>
    <alternativeName>
        <fullName evidence="6">tRNA m6A37 methyltransferase</fullName>
    </alternativeName>
</protein>
<comment type="function">
    <text evidence="6">Specifically methylates the adenine in position 37 of tRNA(1)(Val) (anticodon cmo5UAC).</text>
</comment>
<dbReference type="InterPro" id="IPR029063">
    <property type="entry name" value="SAM-dependent_MTases_sf"/>
</dbReference>
<evidence type="ECO:0000313" key="8">
    <source>
        <dbReference type="EMBL" id="PQJ10039.1"/>
    </source>
</evidence>